<sequence length="57" mass="6409">MNKLFVGNFPEHFDRQGVVGRFSQLRVHLGGFILGGHHETYGPDEFMGTELFAVSQT</sequence>
<protein>
    <submittedName>
        <fullName evidence="1">Uncharacterized protein</fullName>
    </submittedName>
</protein>
<dbReference type="EMBL" id="MLJW01002997">
    <property type="protein sequence ID" value="OIQ73118.1"/>
    <property type="molecule type" value="Genomic_DNA"/>
</dbReference>
<organism evidence="1">
    <name type="scientific">mine drainage metagenome</name>
    <dbReference type="NCBI Taxonomy" id="410659"/>
    <lineage>
        <taxon>unclassified sequences</taxon>
        <taxon>metagenomes</taxon>
        <taxon>ecological metagenomes</taxon>
    </lineage>
</organism>
<proteinExistence type="predicted"/>
<dbReference type="AlphaFoldDB" id="A0A1J5PNG9"/>
<evidence type="ECO:0000313" key="1">
    <source>
        <dbReference type="EMBL" id="OIQ73118.1"/>
    </source>
</evidence>
<accession>A0A1J5PNG9</accession>
<gene>
    <name evidence="1" type="ORF">GALL_452500</name>
</gene>
<name>A0A1J5PNG9_9ZZZZ</name>
<comment type="caution">
    <text evidence="1">The sequence shown here is derived from an EMBL/GenBank/DDBJ whole genome shotgun (WGS) entry which is preliminary data.</text>
</comment>
<reference evidence="1" key="1">
    <citation type="submission" date="2016-10" db="EMBL/GenBank/DDBJ databases">
        <title>Sequence of Gallionella enrichment culture.</title>
        <authorList>
            <person name="Poehlein A."/>
            <person name="Muehling M."/>
            <person name="Daniel R."/>
        </authorList>
    </citation>
    <scope>NUCLEOTIDE SEQUENCE</scope>
</reference>